<proteinExistence type="predicted"/>
<keyword evidence="2" id="KW-1185">Reference proteome</keyword>
<dbReference type="STRING" id="1765722.AT728_29500"/>
<reference evidence="1 2" key="1">
    <citation type="submission" date="2015-12" db="EMBL/GenBank/DDBJ databases">
        <title>Draft genome sequence of Streptomyces silvensis ATCC 53525, a producer of novel hormone antagonists.</title>
        <authorList>
            <person name="Johnston C.W."/>
            <person name="Li Y."/>
            <person name="Magarvey N.A."/>
        </authorList>
    </citation>
    <scope>NUCLEOTIDE SEQUENCE [LARGE SCALE GENOMIC DNA]</scope>
    <source>
        <strain evidence="1 2">ATCC 53525</strain>
    </source>
</reference>
<gene>
    <name evidence="1" type="ORF">AT728_29500</name>
</gene>
<dbReference type="EMBL" id="LOCL01000045">
    <property type="protein sequence ID" value="KUF15300.1"/>
    <property type="molecule type" value="Genomic_DNA"/>
</dbReference>
<organism evidence="1 2">
    <name type="scientific">Streptomyces silvensis</name>
    <dbReference type="NCBI Taxonomy" id="1765722"/>
    <lineage>
        <taxon>Bacteria</taxon>
        <taxon>Bacillati</taxon>
        <taxon>Actinomycetota</taxon>
        <taxon>Actinomycetes</taxon>
        <taxon>Kitasatosporales</taxon>
        <taxon>Streptomycetaceae</taxon>
        <taxon>Streptomyces</taxon>
    </lineage>
</organism>
<protein>
    <submittedName>
        <fullName evidence="1">Transcriptional regulator</fullName>
    </submittedName>
</protein>
<dbReference type="AlphaFoldDB" id="A0A0W7WXN0"/>
<accession>A0A0W7WXN0</accession>
<name>A0A0W7WXN0_9ACTN</name>
<dbReference type="Proteomes" id="UP000054804">
    <property type="component" value="Unassembled WGS sequence"/>
</dbReference>
<evidence type="ECO:0000313" key="2">
    <source>
        <dbReference type="Proteomes" id="UP000054804"/>
    </source>
</evidence>
<evidence type="ECO:0000313" key="1">
    <source>
        <dbReference type="EMBL" id="KUF15300.1"/>
    </source>
</evidence>
<sequence>MEELIGLGRYDMDPSRRGVLGATLFSVALTIPDWPDVVGRLEAVRTGRSRRIGFREVDAVAAVTEKLSELDDQFGGRHARPMAAAFLVNTVAPHLTADASDDVRKALLSATSDLLYLTGFMAVDEGVHGVAQRYYIKALDFAGAADDHLTYCTTLRGMSLQAVDLGHASRAVRLADSAAAASPAAGPRMRAFLAGQQAHAYAVDGDRSNALARIKEAEAAMDKAESRAKAFGSYAPSSLAYHVSQVRYALGDRAGAVESLKESDRLRDSHYRRSSVRYNALLAERQLEIGLLEEACVTWHRVLDAYPLVQSGSADEKVQHMKALLRPHLRNRAARGLYERGRAVTAAV</sequence>
<comment type="caution">
    <text evidence="1">The sequence shown here is derived from an EMBL/GenBank/DDBJ whole genome shotgun (WGS) entry which is preliminary data.</text>
</comment>